<evidence type="ECO:0000313" key="2">
    <source>
        <dbReference type="EMBL" id="KAG5531685.1"/>
    </source>
</evidence>
<protein>
    <submittedName>
        <fullName evidence="2">Uncharacterized protein</fullName>
    </submittedName>
</protein>
<dbReference type="EMBL" id="JACTNZ010000009">
    <property type="protein sequence ID" value="KAG5531685.1"/>
    <property type="molecule type" value="Genomic_DNA"/>
</dbReference>
<proteinExistence type="predicted"/>
<keyword evidence="3" id="KW-1185">Reference proteome</keyword>
<dbReference type="Proteomes" id="UP000823749">
    <property type="component" value="Chromosome 9"/>
</dbReference>
<gene>
    <name evidence="2" type="ORF">RHGRI_026341</name>
</gene>
<feature type="region of interest" description="Disordered" evidence="1">
    <location>
        <begin position="148"/>
        <end position="172"/>
    </location>
</feature>
<accession>A0AAV6IUQ7</accession>
<organism evidence="2 3">
    <name type="scientific">Rhododendron griersonianum</name>
    <dbReference type="NCBI Taxonomy" id="479676"/>
    <lineage>
        <taxon>Eukaryota</taxon>
        <taxon>Viridiplantae</taxon>
        <taxon>Streptophyta</taxon>
        <taxon>Embryophyta</taxon>
        <taxon>Tracheophyta</taxon>
        <taxon>Spermatophyta</taxon>
        <taxon>Magnoliopsida</taxon>
        <taxon>eudicotyledons</taxon>
        <taxon>Gunneridae</taxon>
        <taxon>Pentapetalae</taxon>
        <taxon>asterids</taxon>
        <taxon>Ericales</taxon>
        <taxon>Ericaceae</taxon>
        <taxon>Ericoideae</taxon>
        <taxon>Rhodoreae</taxon>
        <taxon>Rhododendron</taxon>
    </lineage>
</organism>
<dbReference type="AlphaFoldDB" id="A0AAV6IUQ7"/>
<reference evidence="2" key="1">
    <citation type="submission" date="2020-08" db="EMBL/GenBank/DDBJ databases">
        <title>Plant Genome Project.</title>
        <authorList>
            <person name="Zhang R.-G."/>
        </authorList>
    </citation>
    <scope>NUCLEOTIDE SEQUENCE</scope>
    <source>
        <strain evidence="2">WSP0</strain>
        <tissue evidence="2">Leaf</tissue>
    </source>
</reference>
<feature type="compositionally biased region" description="Low complexity" evidence="1">
    <location>
        <begin position="155"/>
        <end position="172"/>
    </location>
</feature>
<evidence type="ECO:0000313" key="3">
    <source>
        <dbReference type="Proteomes" id="UP000823749"/>
    </source>
</evidence>
<sequence length="260" mass="29083">MGTLIRTTGLGYLPSGGSKVKKGERLEDYFIKEKAKQVYQGQPEPLWDKETNTLLPGFEIFANDVRPESEEEFEAAEEWGKLTDWIEVFNMGSLTILFEENGPMGTATEAEVLMLGQEALKDPTSLIMDAAGDYKNWTFILSVTCHGPDSDSESSESSQSSKSFEFVESESVPLGPTPHGLYFEFESTHVYGAREAFADDKINESDSASFPGFEINCVNPDDQEIDFDGDIPKEIRSLVKREDERHAQPIKEEEMKGIPK</sequence>
<name>A0AAV6IUQ7_9ERIC</name>
<feature type="region of interest" description="Disordered" evidence="1">
    <location>
        <begin position="238"/>
        <end position="260"/>
    </location>
</feature>
<evidence type="ECO:0000256" key="1">
    <source>
        <dbReference type="SAM" id="MobiDB-lite"/>
    </source>
</evidence>
<comment type="caution">
    <text evidence="2">The sequence shown here is derived from an EMBL/GenBank/DDBJ whole genome shotgun (WGS) entry which is preliminary data.</text>
</comment>